<dbReference type="InterPro" id="IPR046366">
    <property type="entry name" value="MPAB"/>
</dbReference>
<dbReference type="PANTHER" id="PTHR36124:SF1">
    <property type="entry name" value="ER-BOUND OXYGENASE MPAB_MPAB'_RUBBER OXYGENASE CATALYTIC DOMAIN-CONTAINING PROTEIN"/>
    <property type="match status" value="1"/>
</dbReference>
<dbReference type="OrthoDB" id="836517at2"/>
<comment type="caution">
    <text evidence="1">The sequence shown here is derived from an EMBL/GenBank/DDBJ whole genome shotgun (WGS) entry which is preliminary data.</text>
</comment>
<keyword evidence="2" id="KW-1185">Reference proteome</keyword>
<proteinExistence type="predicted"/>
<accession>A0A066Z1W6</accession>
<dbReference type="GO" id="GO:0016491">
    <property type="term" value="F:oxidoreductase activity"/>
    <property type="evidence" value="ECO:0007669"/>
    <property type="project" value="InterPro"/>
</dbReference>
<gene>
    <name evidence="1" type="ORF">KCH_41320</name>
</gene>
<dbReference type="PATRIC" id="fig|1348663.4.peg.3985"/>
<organism evidence="1 2">
    <name type="scientific">Kitasatospora cheerisanensis KCTC 2395</name>
    <dbReference type="NCBI Taxonomy" id="1348663"/>
    <lineage>
        <taxon>Bacteria</taxon>
        <taxon>Bacillati</taxon>
        <taxon>Actinomycetota</taxon>
        <taxon>Actinomycetes</taxon>
        <taxon>Kitasatosporales</taxon>
        <taxon>Streptomycetaceae</taxon>
        <taxon>Kitasatospora</taxon>
    </lineage>
</organism>
<evidence type="ECO:0000313" key="1">
    <source>
        <dbReference type="EMBL" id="KDN84341.1"/>
    </source>
</evidence>
<dbReference type="AlphaFoldDB" id="A0A066Z1W6"/>
<dbReference type="EMBL" id="JNBY01000093">
    <property type="protein sequence ID" value="KDN84341.1"/>
    <property type="molecule type" value="Genomic_DNA"/>
</dbReference>
<dbReference type="RefSeq" id="WP_157032110.1">
    <property type="nucleotide sequence ID" value="NZ_KK853997.1"/>
</dbReference>
<sequence length="229" mass="23833">MTVEPPRDAFAALVLHRAPQRARVGLTLGFVRTFAVPEIAGVLAGTGRLASAPKARAKATGAMMFALIGHGVDSEPGRAIVAELAAMHRLPGVEAELMRYVLACFTVCPVEFTARNGGVSPAERAAAFAFQAALADALGLPALPGPGLDSIAAWMREFEAARFAPSPAGRALWEAVSGLFAARLPGPLARHAPAFATALLDAPLRAAFDVPRPAWPLRAAAAAVFRLAR</sequence>
<dbReference type="PANTHER" id="PTHR36124">
    <property type="match status" value="1"/>
</dbReference>
<name>A0A066Z1W6_9ACTN</name>
<protein>
    <recommendedName>
        <fullName evidence="3">ER-bound oxygenase mpaB/mpaB'/Rubber oxygenase catalytic domain-containing protein</fullName>
    </recommendedName>
</protein>
<dbReference type="Proteomes" id="UP000027178">
    <property type="component" value="Unassembled WGS sequence"/>
</dbReference>
<dbReference type="eggNOG" id="COG3662">
    <property type="taxonomic scope" value="Bacteria"/>
</dbReference>
<reference evidence="1 2" key="1">
    <citation type="submission" date="2014-05" db="EMBL/GenBank/DDBJ databases">
        <title>Draft Genome Sequence of Kitasatospora cheerisanensis KCTC 2395.</title>
        <authorList>
            <person name="Nam D.H."/>
        </authorList>
    </citation>
    <scope>NUCLEOTIDE SEQUENCE [LARGE SCALE GENOMIC DNA]</scope>
    <source>
        <strain evidence="1 2">KCTC 2395</strain>
    </source>
</reference>
<evidence type="ECO:0000313" key="2">
    <source>
        <dbReference type="Proteomes" id="UP000027178"/>
    </source>
</evidence>
<dbReference type="HOGENOM" id="CLU_039076_1_0_11"/>
<evidence type="ECO:0008006" key="3">
    <source>
        <dbReference type="Google" id="ProtNLM"/>
    </source>
</evidence>